<evidence type="ECO:0000256" key="13">
    <source>
        <dbReference type="SAM" id="Phobius"/>
    </source>
</evidence>
<dbReference type="GO" id="GO:0003690">
    <property type="term" value="F:double-stranded DNA binding"/>
    <property type="evidence" value="ECO:0007669"/>
    <property type="project" value="UniProtKB-ARBA"/>
</dbReference>
<keyword evidence="4" id="KW-0677">Repeat</keyword>
<keyword evidence="13" id="KW-0812">Transmembrane</keyword>
<feature type="transmembrane region" description="Helical" evidence="13">
    <location>
        <begin position="6"/>
        <end position="24"/>
    </location>
</feature>
<feature type="domain" description="C2H2-type" evidence="14">
    <location>
        <begin position="307"/>
        <end position="334"/>
    </location>
</feature>
<keyword evidence="13" id="KW-1133">Transmembrane helix</keyword>
<dbReference type="Pfam" id="PF00096">
    <property type="entry name" value="zf-C2H2"/>
    <property type="match status" value="6"/>
</dbReference>
<comment type="subcellular location">
    <subcellularLocation>
        <location evidence="1">Nucleus</location>
    </subcellularLocation>
</comment>
<dbReference type="FunFam" id="3.30.160.60:FF:001370">
    <property type="entry name" value="Zinc finger protein"/>
    <property type="match status" value="1"/>
</dbReference>
<keyword evidence="13" id="KW-0472">Membrane</keyword>
<evidence type="ECO:0000256" key="7">
    <source>
        <dbReference type="ARBA" id="ARBA00023015"/>
    </source>
</evidence>
<proteinExistence type="inferred from homology"/>
<keyword evidence="16" id="KW-1185">Reference proteome</keyword>
<feature type="domain" description="C2H2-type" evidence="14">
    <location>
        <begin position="335"/>
        <end position="360"/>
    </location>
</feature>
<feature type="domain" description="C2H2-type" evidence="14">
    <location>
        <begin position="278"/>
        <end position="305"/>
    </location>
</feature>
<dbReference type="Ensembl" id="ENSPMGT00000005390.1">
    <property type="protein sequence ID" value="ENSPMGP00000005082.1"/>
    <property type="gene ID" value="ENSPMGG00000004281.1"/>
</dbReference>
<dbReference type="PANTHER" id="PTHR24379">
    <property type="entry name" value="KRAB AND ZINC FINGER DOMAIN-CONTAINING"/>
    <property type="match status" value="1"/>
</dbReference>
<dbReference type="InterPro" id="IPR013087">
    <property type="entry name" value="Znf_C2H2_type"/>
</dbReference>
<keyword evidence="7" id="KW-0805">Transcription regulation</keyword>
<dbReference type="FunFam" id="3.30.160.60:FF:000065">
    <property type="entry name" value="B-cell CLL/lymphoma 6, member B"/>
    <property type="match status" value="1"/>
</dbReference>
<evidence type="ECO:0000256" key="8">
    <source>
        <dbReference type="ARBA" id="ARBA00023125"/>
    </source>
</evidence>
<keyword evidence="6" id="KW-0862">Zinc</keyword>
<evidence type="ECO:0000256" key="5">
    <source>
        <dbReference type="ARBA" id="ARBA00022771"/>
    </source>
</evidence>
<dbReference type="GO" id="GO:0008270">
    <property type="term" value="F:zinc ion binding"/>
    <property type="evidence" value="ECO:0007669"/>
    <property type="project" value="UniProtKB-KW"/>
</dbReference>
<evidence type="ECO:0000256" key="2">
    <source>
        <dbReference type="ARBA" id="ARBA00006991"/>
    </source>
</evidence>
<evidence type="ECO:0000256" key="4">
    <source>
        <dbReference type="ARBA" id="ARBA00022737"/>
    </source>
</evidence>
<name>A0A3B3ZKC9_9GOBI</name>
<keyword evidence="9" id="KW-0804">Transcription</keyword>
<dbReference type="SUPFAM" id="SSF57667">
    <property type="entry name" value="beta-beta-alpha zinc fingers"/>
    <property type="match status" value="6"/>
</dbReference>
<evidence type="ECO:0000313" key="16">
    <source>
        <dbReference type="Proteomes" id="UP000261520"/>
    </source>
</evidence>
<dbReference type="AlphaFoldDB" id="A0A3B3ZKC9"/>
<dbReference type="FunFam" id="3.30.160.60:FF:000446">
    <property type="entry name" value="Zinc finger protein"/>
    <property type="match status" value="1"/>
</dbReference>
<dbReference type="Proteomes" id="UP000261520">
    <property type="component" value="Unplaced"/>
</dbReference>
<feature type="domain" description="C2H2-type" evidence="14">
    <location>
        <begin position="389"/>
        <end position="416"/>
    </location>
</feature>
<dbReference type="STRING" id="409849.ENSPMGP00000005082"/>
<dbReference type="SMART" id="SM00355">
    <property type="entry name" value="ZnF_C2H2"/>
    <property type="match status" value="11"/>
</dbReference>
<evidence type="ECO:0000256" key="12">
    <source>
        <dbReference type="SAM" id="MobiDB-lite"/>
    </source>
</evidence>
<evidence type="ECO:0000259" key="14">
    <source>
        <dbReference type="PROSITE" id="PS50157"/>
    </source>
</evidence>
<sequence>MSVLKSWLNCIFILTMTLFSYYCYDNNIVIIIIVVLSVQDRMTAAPPFSHSGLEEQSETQGPSKLSDEQDGLSFIASAAQSEEGEDDDDDWNPAQNNEEHSASLKIKKIRKKRVTQLSLDSCKVCGLTFQSIKILTKHALCHLDNPKSICGVCGQELESSEELKSHLDTHQKLHQCDKCGRYFLTFIVFQKHKITCELGETAAADGNMWKKINVHQKEKPSYKCDYCPQIFRIKTQLYIHKKIHTDGKPYSCDICGKCFSNYSNLHRHKLIHSGEKKHSCTHCGKFFYSKYFLNKHEIIHLDRERNFLCDICSKTFYTNSLLISHQKIHDESHIIKCPVCGKLLKGELQEHMRIHTGEKPYTCKVCGVKFRLRNHLRNHMNSHLGIKPFTCTVCGCKTSRKAHLEMHMRTHTGHKPYKCTLCDKAYTQAHCLKTHMKSHQAAVDALA</sequence>
<evidence type="ECO:0000313" key="15">
    <source>
        <dbReference type="Ensembl" id="ENSPMGP00000005082.1"/>
    </source>
</evidence>
<evidence type="ECO:0000256" key="6">
    <source>
        <dbReference type="ARBA" id="ARBA00022833"/>
    </source>
</evidence>
<reference evidence="15" key="2">
    <citation type="submission" date="2025-09" db="UniProtKB">
        <authorList>
            <consortium name="Ensembl"/>
        </authorList>
    </citation>
    <scope>IDENTIFICATION</scope>
</reference>
<dbReference type="GO" id="GO:0005634">
    <property type="term" value="C:nucleus"/>
    <property type="evidence" value="ECO:0007669"/>
    <property type="project" value="UniProtKB-SubCell"/>
</dbReference>
<evidence type="ECO:0000256" key="10">
    <source>
        <dbReference type="ARBA" id="ARBA00023242"/>
    </source>
</evidence>
<organism evidence="15 16">
    <name type="scientific">Periophthalmus magnuspinnatus</name>
    <dbReference type="NCBI Taxonomy" id="409849"/>
    <lineage>
        <taxon>Eukaryota</taxon>
        <taxon>Metazoa</taxon>
        <taxon>Chordata</taxon>
        <taxon>Craniata</taxon>
        <taxon>Vertebrata</taxon>
        <taxon>Euteleostomi</taxon>
        <taxon>Actinopterygii</taxon>
        <taxon>Neopterygii</taxon>
        <taxon>Teleostei</taxon>
        <taxon>Neoteleostei</taxon>
        <taxon>Acanthomorphata</taxon>
        <taxon>Gobiaria</taxon>
        <taxon>Gobiiformes</taxon>
        <taxon>Gobioidei</taxon>
        <taxon>Gobiidae</taxon>
        <taxon>Oxudercinae</taxon>
        <taxon>Periophthalmus</taxon>
    </lineage>
</organism>
<evidence type="ECO:0000256" key="9">
    <source>
        <dbReference type="ARBA" id="ARBA00023163"/>
    </source>
</evidence>
<dbReference type="FunFam" id="3.30.160.60:FF:000634">
    <property type="entry name" value="Zinc finger X-chromosomal protein"/>
    <property type="match status" value="1"/>
</dbReference>
<keyword evidence="8" id="KW-0238">DNA-binding</keyword>
<feature type="domain" description="C2H2-type" evidence="14">
    <location>
        <begin position="250"/>
        <end position="277"/>
    </location>
</feature>
<reference evidence="15" key="1">
    <citation type="submission" date="2025-08" db="UniProtKB">
        <authorList>
            <consortium name="Ensembl"/>
        </authorList>
    </citation>
    <scope>IDENTIFICATION</scope>
</reference>
<dbReference type="Gene3D" id="3.30.160.60">
    <property type="entry name" value="Classic Zinc Finger"/>
    <property type="match status" value="9"/>
</dbReference>
<protein>
    <recommendedName>
        <fullName evidence="14">C2H2-type domain-containing protein</fullName>
    </recommendedName>
</protein>
<comment type="similarity">
    <text evidence="2">Belongs to the krueppel C2H2-type zinc-finger protein family.</text>
</comment>
<feature type="domain" description="C2H2-type" evidence="14">
    <location>
        <begin position="222"/>
        <end position="249"/>
    </location>
</feature>
<feature type="domain" description="C2H2-type" evidence="14">
    <location>
        <begin position="361"/>
        <end position="388"/>
    </location>
</feature>
<dbReference type="PROSITE" id="PS00028">
    <property type="entry name" value="ZINC_FINGER_C2H2_1"/>
    <property type="match status" value="7"/>
</dbReference>
<evidence type="ECO:0000256" key="1">
    <source>
        <dbReference type="ARBA" id="ARBA00004123"/>
    </source>
</evidence>
<keyword evidence="10" id="KW-0539">Nucleus</keyword>
<keyword evidence="5 11" id="KW-0863">Zinc-finger</keyword>
<dbReference type="PANTHER" id="PTHR24379:SF121">
    <property type="entry name" value="C2H2-TYPE DOMAIN-CONTAINING PROTEIN"/>
    <property type="match status" value="1"/>
</dbReference>
<evidence type="ECO:0000256" key="3">
    <source>
        <dbReference type="ARBA" id="ARBA00022723"/>
    </source>
</evidence>
<dbReference type="PROSITE" id="PS50157">
    <property type="entry name" value="ZINC_FINGER_C2H2_2"/>
    <property type="match status" value="8"/>
</dbReference>
<keyword evidence="3" id="KW-0479">Metal-binding</keyword>
<accession>A0A3B3ZKC9</accession>
<dbReference type="InterPro" id="IPR036236">
    <property type="entry name" value="Znf_C2H2_sf"/>
</dbReference>
<feature type="domain" description="C2H2-type" evidence="14">
    <location>
        <begin position="417"/>
        <end position="444"/>
    </location>
</feature>
<feature type="region of interest" description="Disordered" evidence="12">
    <location>
        <begin position="47"/>
        <end position="68"/>
    </location>
</feature>
<evidence type="ECO:0000256" key="11">
    <source>
        <dbReference type="PROSITE-ProRule" id="PRU00042"/>
    </source>
</evidence>